<feature type="compositionally biased region" description="Basic and acidic residues" evidence="1">
    <location>
        <begin position="29"/>
        <end position="43"/>
    </location>
</feature>
<evidence type="ECO:0000256" key="1">
    <source>
        <dbReference type="SAM" id="MobiDB-lite"/>
    </source>
</evidence>
<dbReference type="PANTHER" id="PTHR33671">
    <property type="entry name" value="N-METHYLTRANSFERASE, PUTATIVE (DUF688)-RELATED"/>
    <property type="match status" value="1"/>
</dbReference>
<evidence type="ECO:0000313" key="3">
    <source>
        <dbReference type="Proteomes" id="UP001605036"/>
    </source>
</evidence>
<feature type="region of interest" description="Disordered" evidence="1">
    <location>
        <begin position="383"/>
        <end position="779"/>
    </location>
</feature>
<feature type="region of interest" description="Disordered" evidence="1">
    <location>
        <begin position="21"/>
        <end position="54"/>
    </location>
</feature>
<feature type="compositionally biased region" description="Low complexity" evidence="1">
    <location>
        <begin position="673"/>
        <end position="682"/>
    </location>
</feature>
<sequence>MKVLRNKQSVRTRRAIIFEPPKVSFDGSEDGRTSPKDGQDVKRPGISFVWENAPGKPKIEEKVEFIVPMELKPPPQTLPSIRVRDTPPPAGTPPAKMNPFAGTLPPPTPSMLPSRSITMPQTSELTAPPGSSFPTERSVMSNGLTRSGHNSGNQDIGNSIKREMNGSAAAESHILHGPQERGGGNHHYLPQRFPVASPANKDFYAASRNTALALTVIPSSRLAARSDEDVNSAADSHSSAARDDEHNTDAGDIYSQMDHHQAQCQVSLLDGCVEPELTDTSRHTDPSARDFIMQRFLPAAKAMVTESPDNDKRSPNGTPLGSPRKGSRPSAIGHGRSRFAASKHQQQQYEDEERDDDETGMLFKCKFPWQVSPFGSLCLPAPAPHPAVNKANKCDEKPEEEKDLARTHEGFESRVPGANFRSKSAGSSTKSDGGASHHQRDILEQSPSFSVDSLSGGFYEGEGSMRSNDSRRAYSSNHRDSAAPSTPPKNSTELEFAGNLGTLLKASNLAARKETQPDPPKDNIQSRQQLPPSGSLPDLQKRDSELSQLQSGESNLTASASSPSISDLGSNGEGSKYSRHVRLSLYRGKQETPGASGRSLESIDDEAWETIDRETSSSTPRNNSRGAHHDQPRSDRMASYPNDNVDDARATGWPLGKAYSALSRASSAGSKQDSSYSRTTSTDSKHGTGYLRTASSESKIESTYGGTASNESKLESPYVRSLSSDSKQESPYARKGSTDSKNEFSASMSDSASFTQQKESEKFSPVSVLPPPLPKAPRESWLGKLMPAAAASFPNMSNRQQAGQKKLMEQSIPDVSTDVKWESLVKSESAHLGNIRLAQDPPFSTRTGGQEA</sequence>
<feature type="compositionally biased region" description="Basic and acidic residues" evidence="1">
    <location>
        <begin position="627"/>
        <end position="636"/>
    </location>
</feature>
<feature type="region of interest" description="Disordered" evidence="1">
    <location>
        <begin position="71"/>
        <end position="100"/>
    </location>
</feature>
<dbReference type="Pfam" id="PF05097">
    <property type="entry name" value="DUF688"/>
    <property type="match status" value="1"/>
</dbReference>
<accession>A0ABD1XZS5</accession>
<feature type="compositionally biased region" description="Basic and acidic residues" evidence="1">
    <location>
        <begin position="392"/>
        <end position="412"/>
    </location>
</feature>
<name>A0ABD1XZS5_9MARC</name>
<feature type="region of interest" description="Disordered" evidence="1">
    <location>
        <begin position="225"/>
        <end position="252"/>
    </location>
</feature>
<feature type="compositionally biased region" description="Polar residues" evidence="1">
    <location>
        <begin position="616"/>
        <end position="625"/>
    </location>
</feature>
<dbReference type="PANTHER" id="PTHR33671:SF2">
    <property type="entry name" value="N-METHYLTRANSFERASE, PUTATIVE (DUF688)-RELATED"/>
    <property type="match status" value="1"/>
</dbReference>
<evidence type="ECO:0000313" key="2">
    <source>
        <dbReference type="EMBL" id="KAL2614133.1"/>
    </source>
</evidence>
<dbReference type="InterPro" id="IPR007789">
    <property type="entry name" value="DUF688"/>
</dbReference>
<protein>
    <submittedName>
        <fullName evidence="2">Uncharacterized protein</fullName>
    </submittedName>
</protein>
<proteinExistence type="predicted"/>
<comment type="caution">
    <text evidence="2">The sequence shown here is derived from an EMBL/GenBank/DDBJ whole genome shotgun (WGS) entry which is preliminary data.</text>
</comment>
<feature type="compositionally biased region" description="Basic and acidic residues" evidence="1">
    <location>
        <begin position="468"/>
        <end position="481"/>
    </location>
</feature>
<dbReference type="Proteomes" id="UP001605036">
    <property type="component" value="Unassembled WGS sequence"/>
</dbReference>
<feature type="compositionally biased region" description="Basic and acidic residues" evidence="1">
    <location>
        <begin position="511"/>
        <end position="521"/>
    </location>
</feature>
<feature type="compositionally biased region" description="Basic and acidic residues" evidence="1">
    <location>
        <begin position="240"/>
        <end position="249"/>
    </location>
</feature>
<reference evidence="2 3" key="1">
    <citation type="submission" date="2024-09" db="EMBL/GenBank/DDBJ databases">
        <title>Chromosome-scale assembly of Riccia fluitans.</title>
        <authorList>
            <person name="Paukszto L."/>
            <person name="Sawicki J."/>
            <person name="Karawczyk K."/>
            <person name="Piernik-Szablinska J."/>
            <person name="Szczecinska M."/>
            <person name="Mazdziarz M."/>
        </authorList>
    </citation>
    <scope>NUCLEOTIDE SEQUENCE [LARGE SCALE GENOMIC DNA]</scope>
    <source>
        <strain evidence="2">Rf_01</strain>
        <tissue evidence="2">Aerial parts of the thallus</tissue>
    </source>
</reference>
<feature type="region of interest" description="Disordered" evidence="1">
    <location>
        <begin position="303"/>
        <end position="357"/>
    </location>
</feature>
<dbReference type="AlphaFoldDB" id="A0ABD1XZS5"/>
<feature type="region of interest" description="Disordered" evidence="1">
    <location>
        <begin position="122"/>
        <end position="154"/>
    </location>
</feature>
<feature type="compositionally biased region" description="Polar residues" evidence="1">
    <location>
        <begin position="743"/>
        <end position="757"/>
    </location>
</feature>
<dbReference type="EMBL" id="JBHFFA010000007">
    <property type="protein sequence ID" value="KAL2614133.1"/>
    <property type="molecule type" value="Genomic_DNA"/>
</dbReference>
<feature type="compositionally biased region" description="Polar residues" evidence="1">
    <location>
        <begin position="421"/>
        <end position="431"/>
    </location>
</feature>
<keyword evidence="3" id="KW-1185">Reference proteome</keyword>
<feature type="compositionally biased region" description="Polar residues" evidence="1">
    <location>
        <begin position="546"/>
        <end position="569"/>
    </location>
</feature>
<feature type="compositionally biased region" description="Polar residues" evidence="1">
    <location>
        <begin position="663"/>
        <end position="672"/>
    </location>
</feature>
<gene>
    <name evidence="2" type="ORF">R1flu_025825</name>
</gene>
<organism evidence="2 3">
    <name type="scientific">Riccia fluitans</name>
    <dbReference type="NCBI Taxonomy" id="41844"/>
    <lineage>
        <taxon>Eukaryota</taxon>
        <taxon>Viridiplantae</taxon>
        <taxon>Streptophyta</taxon>
        <taxon>Embryophyta</taxon>
        <taxon>Marchantiophyta</taxon>
        <taxon>Marchantiopsida</taxon>
        <taxon>Marchantiidae</taxon>
        <taxon>Marchantiales</taxon>
        <taxon>Ricciaceae</taxon>
        <taxon>Riccia</taxon>
    </lineage>
</organism>
<feature type="compositionally biased region" description="Polar residues" evidence="1">
    <location>
        <begin position="523"/>
        <end position="532"/>
    </location>
</feature>
<feature type="compositionally biased region" description="Polar residues" evidence="1">
    <location>
        <begin position="132"/>
        <end position="154"/>
    </location>
</feature>